<dbReference type="InterPro" id="IPR001254">
    <property type="entry name" value="Trypsin_dom"/>
</dbReference>
<evidence type="ECO:0000256" key="3">
    <source>
        <dbReference type="ARBA" id="ARBA00022536"/>
    </source>
</evidence>
<evidence type="ECO:0000256" key="14">
    <source>
        <dbReference type="ARBA" id="ARBA00023278"/>
    </source>
</evidence>
<evidence type="ECO:0000256" key="16">
    <source>
        <dbReference type="PIRSR" id="PIRSR001155-2"/>
    </source>
</evidence>
<dbReference type="SUPFAM" id="SSF57196">
    <property type="entry name" value="EGF/Laminin"/>
    <property type="match status" value="1"/>
</dbReference>
<feature type="active site" description="Charge relay system" evidence="15">
    <location>
        <position position="611"/>
    </location>
</feature>
<dbReference type="SMART" id="SM00181">
    <property type="entry name" value="EGF"/>
    <property type="match status" value="1"/>
</dbReference>
<feature type="disulfide bond" evidence="16">
    <location>
        <begin position="200"/>
        <end position="233"/>
    </location>
</feature>
<keyword evidence="3" id="KW-0245">EGF-like domain</keyword>
<dbReference type="CDD" id="cd00033">
    <property type="entry name" value="CCP"/>
    <property type="match status" value="1"/>
</dbReference>
<dbReference type="InterPro" id="IPR035976">
    <property type="entry name" value="Sushi/SCR/CCP_sf"/>
</dbReference>
<feature type="disulfide bond" evidence="16">
    <location>
        <begin position="172"/>
        <end position="220"/>
    </location>
</feature>
<dbReference type="PROSITE" id="PS00135">
    <property type="entry name" value="TRYPSIN_SER"/>
    <property type="match status" value="1"/>
</dbReference>
<feature type="binding site" evidence="18">
    <location>
        <position position="34"/>
    </location>
    <ligand>
        <name>Ca(2+)</name>
        <dbReference type="ChEBI" id="CHEBI:29108"/>
        <label>2</label>
    </ligand>
</feature>
<dbReference type="FunFam" id="2.10.25.10:FF:000059">
    <property type="entry name" value="Mannan-binding lectin serine protease 1"/>
    <property type="match status" value="1"/>
</dbReference>
<dbReference type="FunFam" id="2.40.10.10:FF:000054">
    <property type="entry name" value="Complement C1r subcomponent"/>
    <property type="match status" value="1"/>
</dbReference>
<feature type="modified residue" description="Phosphoserine; by CK2" evidence="17">
    <location>
        <position position="69"/>
    </location>
</feature>
<keyword evidence="6" id="KW-0645">Protease</keyword>
<evidence type="ECO:0000256" key="18">
    <source>
        <dbReference type="PIRSR" id="PIRSR001155-4"/>
    </source>
</evidence>
<dbReference type="SMART" id="SM00042">
    <property type="entry name" value="CUB"/>
    <property type="match status" value="1"/>
</dbReference>
<dbReference type="InterPro" id="IPR000859">
    <property type="entry name" value="CUB_dom"/>
</dbReference>
<feature type="disulfide bond" evidence="16">
    <location>
        <begin position="113"/>
        <end position="131"/>
    </location>
</feature>
<dbReference type="InterPro" id="IPR043504">
    <property type="entry name" value="Peptidase_S1_PA_chymotrypsin"/>
</dbReference>
<evidence type="ECO:0000256" key="7">
    <source>
        <dbReference type="ARBA" id="ARBA00022729"/>
    </source>
</evidence>
<evidence type="ECO:0000313" key="27">
    <source>
        <dbReference type="RefSeq" id="XP_034096299.1"/>
    </source>
</evidence>
<keyword evidence="10" id="KW-0720">Serine protease</keyword>
<dbReference type="Pfam" id="PF14670">
    <property type="entry name" value="FXa_inhibition"/>
    <property type="match status" value="1"/>
</dbReference>
<keyword evidence="18" id="KW-0106">Calcium</keyword>
<organism evidence="26 27">
    <name type="scientific">Gymnodraco acuticeps</name>
    <name type="common">Antarctic dragonfish</name>
    <dbReference type="NCBI Taxonomy" id="8218"/>
    <lineage>
        <taxon>Eukaryota</taxon>
        <taxon>Metazoa</taxon>
        <taxon>Chordata</taxon>
        <taxon>Craniata</taxon>
        <taxon>Vertebrata</taxon>
        <taxon>Euteleostomi</taxon>
        <taxon>Actinopterygii</taxon>
        <taxon>Neopterygii</taxon>
        <taxon>Teleostei</taxon>
        <taxon>Neoteleostei</taxon>
        <taxon>Acanthomorphata</taxon>
        <taxon>Eupercaria</taxon>
        <taxon>Perciformes</taxon>
        <taxon>Notothenioidei</taxon>
        <taxon>Bathydraconidae</taxon>
        <taxon>Gymnodraco</taxon>
    </lineage>
</organism>
<dbReference type="PANTHER" id="PTHR24255">
    <property type="entry name" value="COMPLEMENT COMPONENT 1, S SUBCOMPONENT-RELATED"/>
    <property type="match status" value="1"/>
</dbReference>
<dbReference type="Gene3D" id="2.60.120.290">
    <property type="entry name" value="Spermadhesin, CUB domain"/>
    <property type="match status" value="1"/>
</dbReference>
<keyword evidence="8" id="KW-0677">Repeat</keyword>
<evidence type="ECO:0000259" key="25">
    <source>
        <dbReference type="PROSITE" id="PS50923"/>
    </source>
</evidence>
<feature type="disulfide bond" evidence="16">
    <location>
        <begin position="607"/>
        <end position="638"/>
    </location>
</feature>
<keyword evidence="14 17" id="KW-0379">Hydroxylation</keyword>
<dbReference type="InterPro" id="IPR024175">
    <property type="entry name" value="Pept_S1A_C1r/C1S/mannan-bd"/>
</dbReference>
<keyword evidence="26" id="KW-1185">Reference proteome</keyword>
<dbReference type="InterPro" id="IPR000436">
    <property type="entry name" value="Sushi_SCR_CCP_dom"/>
</dbReference>
<dbReference type="PIRSF" id="PIRSF001155">
    <property type="entry name" value="C1r_C1s_MASP"/>
    <property type="match status" value="1"/>
</dbReference>
<keyword evidence="5 20" id="KW-0768">Sushi</keyword>
<feature type="disulfide bond" evidence="16">
    <location>
        <begin position="39"/>
        <end position="52"/>
    </location>
</feature>
<feature type="binding site" evidence="18">
    <location>
        <position position="155"/>
    </location>
    <ligand>
        <name>Ca(2+)</name>
        <dbReference type="ChEBI" id="CHEBI:29108"/>
        <label>3</label>
    </ligand>
</feature>
<evidence type="ECO:0000256" key="15">
    <source>
        <dbReference type="PIRSR" id="PIRSR001155-1"/>
    </source>
</evidence>
<feature type="binding site" evidence="18">
    <location>
        <position position="12"/>
    </location>
    <ligand>
        <name>Ca(2+)</name>
        <dbReference type="ChEBI" id="CHEBI:29108"/>
        <label>2</label>
    </ligand>
</feature>
<dbReference type="InterPro" id="IPR009003">
    <property type="entry name" value="Peptidase_S1_PA"/>
</dbReference>
<dbReference type="Proteomes" id="UP000515161">
    <property type="component" value="Unplaced"/>
</dbReference>
<dbReference type="InterPro" id="IPR035914">
    <property type="entry name" value="Sperma_CUB_dom_sf"/>
</dbReference>
<dbReference type="CDD" id="cd00190">
    <property type="entry name" value="Tryp_SPc"/>
    <property type="match status" value="1"/>
</dbReference>
<comment type="PTM">
    <text evidence="17">The iron and 2-oxoglutarate dependent 3-hydroxylation of aspartate and asparagine is (R) stereospecific within EGF domains.</text>
</comment>
<gene>
    <name evidence="27" type="primary">LOC117562557</name>
</gene>
<dbReference type="InterPro" id="IPR033116">
    <property type="entry name" value="TRYPSIN_SER"/>
</dbReference>
<dbReference type="PROSITE" id="PS50240">
    <property type="entry name" value="TRYPSIN_DOM"/>
    <property type="match status" value="1"/>
</dbReference>
<keyword evidence="2" id="KW-0964">Secreted</keyword>
<dbReference type="FunFam" id="2.40.10.10:FF:000068">
    <property type="entry name" value="transmembrane protease serine 2"/>
    <property type="match status" value="1"/>
</dbReference>
<evidence type="ECO:0000256" key="10">
    <source>
        <dbReference type="ARBA" id="ARBA00022825"/>
    </source>
</evidence>
<feature type="non-terminal residue" evidence="27">
    <location>
        <position position="671"/>
    </location>
</feature>
<keyword evidence="17" id="KW-0597">Phosphoprotein</keyword>
<name>A0A6P8VYM6_GYMAC</name>
<dbReference type="KEGG" id="gacu:117562557"/>
<evidence type="ECO:0000256" key="4">
    <source>
        <dbReference type="ARBA" id="ARBA00022588"/>
    </source>
</evidence>
<accession>A0A6P8VYM6</accession>
<dbReference type="SMART" id="SM00020">
    <property type="entry name" value="Tryp_SPc"/>
    <property type="match status" value="1"/>
</dbReference>
<evidence type="ECO:0000256" key="5">
    <source>
        <dbReference type="ARBA" id="ARBA00022659"/>
    </source>
</evidence>
<keyword evidence="13" id="KW-0325">Glycoprotein</keyword>
<feature type="chain" id="PRO_5028371167" evidence="22">
    <location>
        <begin position="18"/>
        <end position="671"/>
    </location>
</feature>
<feature type="binding site" evidence="18">
    <location>
        <position position="116"/>
    </location>
    <ligand>
        <name>Ca(2+)</name>
        <dbReference type="ChEBI" id="CHEBI:29108"/>
        <label>3</label>
    </ligand>
</feature>
<feature type="compositionally biased region" description="Pro residues" evidence="21">
    <location>
        <begin position="545"/>
        <end position="561"/>
    </location>
</feature>
<feature type="binding site" evidence="18">
    <location>
        <position position="11"/>
    </location>
    <ligand>
        <name>Ca(2+)</name>
        <dbReference type="ChEBI" id="CHEBI:29108"/>
        <label>2</label>
    </ligand>
</feature>
<dbReference type="GO" id="GO:0006956">
    <property type="term" value="P:complement activation"/>
    <property type="evidence" value="ECO:0007669"/>
    <property type="project" value="InterPro"/>
</dbReference>
<feature type="domain" description="Peptidase S1" evidence="24">
    <location>
        <begin position="387"/>
        <end position="662"/>
    </location>
</feature>
<keyword evidence="11" id="KW-0391">Immunity</keyword>
<comment type="subcellular location">
    <subcellularLocation>
        <location evidence="1">Secreted</location>
    </subcellularLocation>
</comment>
<evidence type="ECO:0000256" key="1">
    <source>
        <dbReference type="ARBA" id="ARBA00004613"/>
    </source>
</evidence>
<feature type="binding site" evidence="18">
    <location>
        <position position="30"/>
    </location>
    <ligand>
        <name>Ca(2+)</name>
        <dbReference type="ChEBI" id="CHEBI:29108"/>
        <label>2</label>
    </ligand>
</feature>
<dbReference type="CDD" id="cd00041">
    <property type="entry name" value="CUB"/>
    <property type="match status" value="1"/>
</dbReference>
<dbReference type="GO" id="GO:0006508">
    <property type="term" value="P:proteolysis"/>
    <property type="evidence" value="ECO:0007669"/>
    <property type="project" value="UniProtKB-KW"/>
</dbReference>
<dbReference type="InterPro" id="IPR001881">
    <property type="entry name" value="EGF-like_Ca-bd_dom"/>
</dbReference>
<evidence type="ECO:0000256" key="11">
    <source>
        <dbReference type="ARBA" id="ARBA00022859"/>
    </source>
</evidence>
<comment type="caution">
    <text evidence="20">Lacks conserved residue(s) required for the propagation of feature annotation.</text>
</comment>
<feature type="active site" description="Charge relay system" evidence="15">
    <location>
        <position position="434"/>
    </location>
</feature>
<feature type="binding site" evidence="18">
    <location>
        <position position="153"/>
    </location>
    <ligand>
        <name>Ca(2+)</name>
        <dbReference type="ChEBI" id="CHEBI:29108"/>
        <label>3</label>
    </ligand>
</feature>
<feature type="active site" description="Charge relay system" evidence="15">
    <location>
        <position position="490"/>
    </location>
</feature>
<feature type="domain" description="Sushi" evidence="25">
    <location>
        <begin position="170"/>
        <end position="235"/>
    </location>
</feature>
<evidence type="ECO:0000256" key="12">
    <source>
        <dbReference type="ARBA" id="ARBA00023157"/>
    </source>
</evidence>
<feature type="disulfide bond" evidence="16">
    <location>
        <begin position="304"/>
        <end position="350"/>
    </location>
</feature>
<evidence type="ECO:0000256" key="22">
    <source>
        <dbReference type="SAM" id="SignalP"/>
    </source>
</evidence>
<dbReference type="Pfam" id="PF00089">
    <property type="entry name" value="Trypsin"/>
    <property type="match status" value="1"/>
</dbReference>
<dbReference type="PANTHER" id="PTHR24255:SF13">
    <property type="entry name" value="MANNAN-BINDING LECTIN SERINE PROTEASE 1"/>
    <property type="match status" value="1"/>
</dbReference>
<dbReference type="GO" id="GO:0004252">
    <property type="term" value="F:serine-type endopeptidase activity"/>
    <property type="evidence" value="ECO:0007669"/>
    <property type="project" value="InterPro"/>
</dbReference>
<evidence type="ECO:0000256" key="21">
    <source>
        <dbReference type="SAM" id="MobiDB-lite"/>
    </source>
</evidence>
<dbReference type="InParanoid" id="A0A6P8VYM6"/>
<keyword evidence="18" id="KW-0479">Metal-binding</keyword>
<proteinExistence type="predicted"/>
<feature type="disulfide bond" evidence="16">
    <location>
        <begin position="334"/>
        <end position="369"/>
    </location>
</feature>
<dbReference type="SMART" id="SM00179">
    <property type="entry name" value="EGF_CA"/>
    <property type="match status" value="1"/>
</dbReference>
<sequence length="671" mass="73150">LLLLFTCLPADVDECVAADEDLLCDHFCHNFIGGFYCSCRYGYQLHADNRTCTVECSDGVFRERSGVLSSVDFPSPYPKSSDCSLRIQVPPGFRLRLHFHSHFDIEDHPEVSCPYDQLRVVSGSRTFGPFCGTRAPDDIETDGHEATVMFHSDDSGENVGWRLTYTTIGSTCAAPEAPPHALLTPVQSEYSFKDHILFTCSTGFTLLQDGEALDHLQIVCQSDGSWSSSPPRCQICSPGVFGGPDVHGEHESLCQKKPAPAREEDGRIRPTRREVSMYSFIASFSGPEMEYNLPFGIGAPVVDCGTPHAVAMADLVFGSHDNSTVFGSTVSYLCREDAVRLDPSNSSYSCVLTGDWVHSESGSSRLPSCLPGCGRPGRPLPPQVKRVVGGRGATPGLFPWQVLLQVEDRSRVPEDRWFGSGALLSPSWILTAAHLLRSQRRDNSVAPVAPQHVKVFLGLLDAADQRLATNRSVQEVLLHPHFQPNNYNNDIALLRLTEPLEFSELILPVCLPPPHRQDDPPSPLPNSLGVVAGWGISHLNTSLPRPGPTPPPGPTPRPGPSPLLQFVKLPVVPQLECLESYASRSVRYNITDNMFCAGFFQGGRDTCLGDSGGAFVMQDGGGAWAVLGLVSWGGPEDCGSQRVYGVYTRVSKYVEWIQQYTGGETGGYDRG</sequence>
<keyword evidence="12 16" id="KW-1015">Disulfide bond</keyword>
<feature type="modified residue" description="(3R)-3-hydroxyasparagine" evidence="17">
    <location>
        <position position="30"/>
    </location>
</feature>
<keyword evidence="9" id="KW-0378">Hydrolase</keyword>
<feature type="disulfide bond" evidence="16 19">
    <location>
        <begin position="56"/>
        <end position="83"/>
    </location>
</feature>
<evidence type="ECO:0000256" key="9">
    <source>
        <dbReference type="ARBA" id="ARBA00022801"/>
    </source>
</evidence>
<feature type="region of interest" description="Disordered" evidence="21">
    <location>
        <begin position="541"/>
        <end position="562"/>
    </location>
</feature>
<feature type="disulfide bond" evidence="16">
    <location>
        <begin position="577"/>
        <end position="596"/>
    </location>
</feature>
<dbReference type="Gene3D" id="2.10.70.10">
    <property type="entry name" value="Complement Module, domain 1"/>
    <property type="match status" value="2"/>
</dbReference>
<dbReference type="GO" id="GO:0045087">
    <property type="term" value="P:innate immune response"/>
    <property type="evidence" value="ECO:0007669"/>
    <property type="project" value="UniProtKB-KW"/>
</dbReference>
<keyword evidence="7 22" id="KW-0732">Signal</keyword>
<dbReference type="InterPro" id="IPR000742">
    <property type="entry name" value="EGF"/>
</dbReference>
<evidence type="ECO:0000259" key="24">
    <source>
        <dbReference type="PROSITE" id="PS50240"/>
    </source>
</evidence>
<feature type="domain" description="Sushi" evidence="25">
    <location>
        <begin position="302"/>
        <end position="371"/>
    </location>
</feature>
<feature type="disulfide bond" description="Interchain (between heavy and light chains)" evidence="16">
    <location>
        <begin position="373"/>
        <end position="510"/>
    </location>
</feature>
<feature type="domain" description="CUB" evidence="23">
    <location>
        <begin position="56"/>
        <end position="168"/>
    </location>
</feature>
<dbReference type="AlphaFoldDB" id="A0A6P8VYM6"/>
<dbReference type="SMART" id="SM00032">
    <property type="entry name" value="CCP"/>
    <property type="match status" value="2"/>
</dbReference>
<dbReference type="OrthoDB" id="9985152at2759"/>
<feature type="non-terminal residue" evidence="27">
    <location>
        <position position="1"/>
    </location>
</feature>
<dbReference type="Pfam" id="PF00431">
    <property type="entry name" value="CUB"/>
    <property type="match status" value="1"/>
</dbReference>
<dbReference type="PRINTS" id="PR00722">
    <property type="entry name" value="CHYMOTRYPSIN"/>
</dbReference>
<evidence type="ECO:0000256" key="13">
    <source>
        <dbReference type="ARBA" id="ARBA00023180"/>
    </source>
</evidence>
<evidence type="ECO:0000256" key="20">
    <source>
        <dbReference type="PROSITE-ProRule" id="PRU00302"/>
    </source>
</evidence>
<evidence type="ECO:0000256" key="19">
    <source>
        <dbReference type="PROSITE-ProRule" id="PRU00059"/>
    </source>
</evidence>
<evidence type="ECO:0000256" key="6">
    <source>
        <dbReference type="ARBA" id="ARBA00022670"/>
    </source>
</evidence>
<evidence type="ECO:0000256" key="2">
    <source>
        <dbReference type="ARBA" id="ARBA00022525"/>
    </source>
</evidence>
<dbReference type="PROSITE" id="PS01186">
    <property type="entry name" value="EGF_2"/>
    <property type="match status" value="1"/>
</dbReference>
<dbReference type="SUPFAM" id="SSF49854">
    <property type="entry name" value="Spermadhesin, CUB domain"/>
    <property type="match status" value="1"/>
</dbReference>
<dbReference type="PROSITE" id="PS50923">
    <property type="entry name" value="SUSHI"/>
    <property type="match status" value="2"/>
</dbReference>
<protein>
    <submittedName>
        <fullName evidence="27">Mannan-binding lectin serine protease 1-like</fullName>
    </submittedName>
</protein>
<feature type="disulfide bond" evidence="16">
    <location>
        <begin position="15"/>
        <end position="28"/>
    </location>
</feature>
<dbReference type="InterPro" id="IPR001314">
    <property type="entry name" value="Peptidase_S1A"/>
</dbReference>
<dbReference type="PROSITE" id="PS01180">
    <property type="entry name" value="CUB"/>
    <property type="match status" value="1"/>
</dbReference>
<dbReference type="CDD" id="cd00054">
    <property type="entry name" value="EGF_CA"/>
    <property type="match status" value="1"/>
</dbReference>
<reference evidence="27" key="1">
    <citation type="submission" date="2025-08" db="UniProtKB">
        <authorList>
            <consortium name="RefSeq"/>
        </authorList>
    </citation>
    <scope>IDENTIFICATION</scope>
</reference>
<evidence type="ECO:0000256" key="17">
    <source>
        <dbReference type="PIRSR" id="PIRSR001155-3"/>
    </source>
</evidence>
<feature type="binding site" evidence="18">
    <location>
        <position position="14"/>
    </location>
    <ligand>
        <name>Ca(2+)</name>
        <dbReference type="ChEBI" id="CHEBI:29108"/>
        <label>2</label>
    </ligand>
</feature>
<dbReference type="Gene3D" id="2.10.25.10">
    <property type="entry name" value="Laminin"/>
    <property type="match status" value="1"/>
</dbReference>
<feature type="disulfide bond" evidence="16">
    <location>
        <begin position="24"/>
        <end position="37"/>
    </location>
</feature>
<keyword evidence="4" id="KW-0399">Innate immunity</keyword>
<dbReference type="RefSeq" id="XP_034096299.1">
    <property type="nucleotide sequence ID" value="XM_034240408.1"/>
</dbReference>
<dbReference type="PROSITE" id="PS01187">
    <property type="entry name" value="EGF_CA"/>
    <property type="match status" value="1"/>
</dbReference>
<dbReference type="GO" id="GO:0005509">
    <property type="term" value="F:calcium ion binding"/>
    <property type="evidence" value="ECO:0007669"/>
    <property type="project" value="InterPro"/>
</dbReference>
<dbReference type="FunFam" id="2.60.120.290:FF:000006">
    <property type="entry name" value="Mannan-binding lectin serine protease 1"/>
    <property type="match status" value="1"/>
</dbReference>
<dbReference type="Pfam" id="PF00084">
    <property type="entry name" value="Sushi"/>
    <property type="match status" value="1"/>
</dbReference>
<dbReference type="SUPFAM" id="SSF57535">
    <property type="entry name" value="Complement control module/SCR domain"/>
    <property type="match status" value="2"/>
</dbReference>
<evidence type="ECO:0000313" key="26">
    <source>
        <dbReference type="Proteomes" id="UP000515161"/>
    </source>
</evidence>
<evidence type="ECO:0000259" key="23">
    <source>
        <dbReference type="PROSITE" id="PS01180"/>
    </source>
</evidence>
<dbReference type="Gene3D" id="2.40.10.10">
    <property type="entry name" value="Trypsin-like serine proteases"/>
    <property type="match status" value="1"/>
</dbReference>
<dbReference type="GeneID" id="117562557"/>
<dbReference type="SUPFAM" id="SSF50494">
    <property type="entry name" value="Trypsin-like serine proteases"/>
    <property type="match status" value="1"/>
</dbReference>
<evidence type="ECO:0000256" key="8">
    <source>
        <dbReference type="ARBA" id="ARBA00022737"/>
    </source>
</evidence>
<feature type="signal peptide" evidence="22">
    <location>
        <begin position="1"/>
        <end position="17"/>
    </location>
</feature>
<dbReference type="InterPro" id="IPR018097">
    <property type="entry name" value="EGF_Ca-bd_CS"/>
</dbReference>
<dbReference type="GO" id="GO:0005615">
    <property type="term" value="C:extracellular space"/>
    <property type="evidence" value="ECO:0007669"/>
    <property type="project" value="TreeGrafter"/>
</dbReference>
<feature type="binding site" evidence="18">
    <location>
        <position position="106"/>
    </location>
    <ligand>
        <name>Ca(2+)</name>
        <dbReference type="ChEBI" id="CHEBI:29108"/>
        <label>3</label>
    </ligand>
</feature>